<name>A0A6M4WNE9_9ACTN</name>
<evidence type="ECO:0000313" key="2">
    <source>
        <dbReference type="EMBL" id="QJT01241.1"/>
    </source>
</evidence>
<feature type="compositionally biased region" description="Basic and acidic residues" evidence="1">
    <location>
        <begin position="40"/>
        <end position="49"/>
    </location>
</feature>
<feature type="region of interest" description="Disordered" evidence="1">
    <location>
        <begin position="1"/>
        <end position="60"/>
    </location>
</feature>
<dbReference type="EMBL" id="CP049838">
    <property type="protein sequence ID" value="QJT01241.1"/>
    <property type="molecule type" value="Genomic_DNA"/>
</dbReference>
<evidence type="ECO:0000313" key="3">
    <source>
        <dbReference type="Proteomes" id="UP000502665"/>
    </source>
</evidence>
<dbReference type="RefSeq" id="WP_171396824.1">
    <property type="nucleotide sequence ID" value="NZ_CP049838.1"/>
</dbReference>
<dbReference type="Proteomes" id="UP000502665">
    <property type="component" value="Chromosome"/>
</dbReference>
<dbReference type="AlphaFoldDB" id="A0A6M4WNE9"/>
<feature type="compositionally biased region" description="Low complexity" evidence="1">
    <location>
        <begin position="1"/>
        <end position="12"/>
    </location>
</feature>
<accession>A0A6M4WNE9</accession>
<proteinExistence type="predicted"/>
<keyword evidence="3" id="KW-1185">Reference proteome</keyword>
<organism evidence="2 3">
    <name type="scientific">Streptomyces asoensis</name>
    <dbReference type="NCBI Taxonomy" id="249586"/>
    <lineage>
        <taxon>Bacteria</taxon>
        <taxon>Bacillati</taxon>
        <taxon>Actinomycetota</taxon>
        <taxon>Actinomycetes</taxon>
        <taxon>Kitasatosporales</taxon>
        <taxon>Streptomycetaceae</taxon>
        <taxon>Streptomyces</taxon>
    </lineage>
</organism>
<sequence>MARKTTITVTGDHTGDVGGTVISGATGPVALNGDIRRHRPEQADHRPPDLLRQGQDGSRG</sequence>
<gene>
    <name evidence="2" type="ORF">G9272_13670</name>
</gene>
<evidence type="ECO:0000256" key="1">
    <source>
        <dbReference type="SAM" id="MobiDB-lite"/>
    </source>
</evidence>
<reference evidence="2" key="1">
    <citation type="submission" date="2020-03" db="EMBL/GenBank/DDBJ databases">
        <title>Molecular networking-based the target discovery of potent antiproliferative macrolactams: 5/6/7/16 polycyclic ansamycins and glycosylated trienomycin from Streptomyces cacaoi subsp. asoensis.</title>
        <authorList>
            <person name="Liu L.-L."/>
        </authorList>
    </citation>
    <scope>NUCLEOTIDE SEQUENCE [LARGE SCALE GENOMIC DNA]</scope>
    <source>
        <strain evidence="2">H2S5</strain>
    </source>
</reference>
<protein>
    <submittedName>
        <fullName evidence="2">Uncharacterized protein</fullName>
    </submittedName>
</protein>